<sequence>MNADSLEQLLELCVQEEPWLLGQEDCLPEDPRDVVKVRLGERIVRLFPGTLERPIADVDRALLVANAVDEVLNDTLGFGVRNVLDVALAYIDWAMEQLAPAWPHSAKSQEGTSRLSQAEVEAAREVVAAGTPSALTATDSSVRALEWLTCDAADFSYTGGHPQSPFGRFLRVRGLPWTEDDEAHWIPLAFIPEVLSYAIGKLAHEAAISQEAQTKFAQLAAQEVRRSLWSFGTAIYGPQYEDSTPVPVRDNAVQWVSLTTGRRAVAVQLTSGLRLSDLQAFDLPEALRLSRETPSETSDSVNVDMSVGRLELDPRIEIVPLHITATPHHIVVPQRIGLPAMSMDDLRWASLTADRPTDLFTFCREMARGDRPPLVVFEAIDVWESWRKNGKSLYRGGQQPSLIVVEPHAGTAEWRRAVSLSATERALLKLCLPPIRALAGMDERDDGPPTVYVYAHHTPASDEDDPIRPLHRRPGLDGWSLHTGAVPVAVTAIRSEWNDELVGPLRELSIAVAAAVDANEAVWTSIHDNTNVSCYHIDLVPGPTIDERAFHWIDRQVESSDDGDVVYARLAVSVSTLANVADADPTLVRNQLASAFSDLVTAVGVDTEVADAFEENWRKTKPTFAVRITSLPTVRNELPQPIGLDHAIVAQVEQRIAVAVRDAGLRPGRYTGDQAKSLDRDVLAPAALAALDEAISAHSMDTLVEFGMQQIERAVNHKNRALLELGQTASLMDVGLDPVERYREAEADYLWLRRCCETAVESALRSAPDGAMPVDQIAWSEVLAAAHAYLQATNRSEGVHYQLSPTLIDVSDLYEITTDLDPGESTEGNGGSGASPYHLDVPAFGRALAEERIARDIARDISGETNLEPPGEGSSSSRHGHDGPDTDDFPDAQPITNDLNMALDSAMFNQFGASGTEIAATLFALSAWPLGDTDGDAVVVCRDDLVQHVVESTHLRNTDGGEERAMAAIDMLTSKSAELAQEDWKPWHARSRKRRLLVQPIPELSDGQLVVAPHLCYGAATVYLHYFEQGQLPWAQPQPPVEVEKALEAIRDERNQALERLVGSTLRKDDWSVIERVKESKAARLNVPSLQTEIDAVAGKAGCSSIWLLEVKDPSDVAVIPEIRRSLDRFYLDGSKHKGYATQLQRKYDDLQPYAAEVARALGLPDRAEGAESYVIRPLFVTRVPVAAGYVGGPFPFATLLTLLSTVNTTDGDE</sequence>
<protein>
    <submittedName>
        <fullName evidence="2">Uncharacterized protein</fullName>
    </submittedName>
</protein>
<evidence type="ECO:0000313" key="3">
    <source>
        <dbReference type="Proteomes" id="UP001140293"/>
    </source>
</evidence>
<feature type="region of interest" description="Disordered" evidence="1">
    <location>
        <begin position="859"/>
        <end position="896"/>
    </location>
</feature>
<organism evidence="2 3">
    <name type="scientific">[Mycobacterium] manitobense</name>
    <dbReference type="NCBI Taxonomy" id="190147"/>
    <lineage>
        <taxon>Bacteria</taxon>
        <taxon>Bacillati</taxon>
        <taxon>Actinomycetota</taxon>
        <taxon>Actinomycetes</taxon>
        <taxon>Mycobacteriales</taxon>
        <taxon>Mycobacteriaceae</taxon>
        <taxon>Mycolicibacterium</taxon>
    </lineage>
</organism>
<reference evidence="2" key="1">
    <citation type="submission" date="2020-07" db="EMBL/GenBank/DDBJ databases">
        <authorList>
            <person name="Pettersson B.M.F."/>
            <person name="Behra P.R.K."/>
            <person name="Ramesh M."/>
            <person name="Das S."/>
            <person name="Dasgupta S."/>
            <person name="Kirsebom L.A."/>
        </authorList>
    </citation>
    <scope>NUCLEOTIDE SEQUENCE</scope>
    <source>
        <strain evidence="2">DSM 44615</strain>
    </source>
</reference>
<evidence type="ECO:0000313" key="2">
    <source>
        <dbReference type="EMBL" id="MCV7169079.1"/>
    </source>
</evidence>
<dbReference type="AlphaFoldDB" id="A0A9X3BL94"/>
<feature type="region of interest" description="Disordered" evidence="1">
    <location>
        <begin position="818"/>
        <end position="838"/>
    </location>
</feature>
<gene>
    <name evidence="2" type="ORF">H7I41_03965</name>
</gene>
<keyword evidence="3" id="KW-1185">Reference proteome</keyword>
<dbReference type="Proteomes" id="UP001140293">
    <property type="component" value="Unassembled WGS sequence"/>
</dbReference>
<dbReference type="RefSeq" id="WP_264011266.1">
    <property type="nucleotide sequence ID" value="NZ_JACKSJ010000025.1"/>
</dbReference>
<evidence type="ECO:0000256" key="1">
    <source>
        <dbReference type="SAM" id="MobiDB-lite"/>
    </source>
</evidence>
<reference evidence="2" key="2">
    <citation type="journal article" date="2022" name="BMC Genomics">
        <title>Comparative genome analysis of mycobacteria focusing on tRNA and non-coding RNA.</title>
        <authorList>
            <person name="Behra P.R.K."/>
            <person name="Pettersson B.M.F."/>
            <person name="Ramesh M."/>
            <person name="Das S."/>
            <person name="Dasgupta S."/>
            <person name="Kirsebom L.A."/>
        </authorList>
    </citation>
    <scope>NUCLEOTIDE SEQUENCE</scope>
    <source>
        <strain evidence="2">DSM 44615</strain>
    </source>
</reference>
<proteinExistence type="predicted"/>
<accession>A0A9X3BL94</accession>
<name>A0A9X3BL94_9MYCO</name>
<dbReference type="EMBL" id="JACKSJ010000025">
    <property type="protein sequence ID" value="MCV7169079.1"/>
    <property type="molecule type" value="Genomic_DNA"/>
</dbReference>
<comment type="caution">
    <text evidence="2">The sequence shown here is derived from an EMBL/GenBank/DDBJ whole genome shotgun (WGS) entry which is preliminary data.</text>
</comment>